<accession>A0ABM6TIS4</accession>
<organism evidence="9 10">
    <name type="scientific">Caulobacter segnis</name>
    <dbReference type="NCBI Taxonomy" id="88688"/>
    <lineage>
        <taxon>Bacteria</taxon>
        <taxon>Pseudomonadati</taxon>
        <taxon>Pseudomonadota</taxon>
        <taxon>Alphaproteobacteria</taxon>
        <taxon>Caulobacterales</taxon>
        <taxon>Caulobacteraceae</taxon>
        <taxon>Caulobacter</taxon>
    </lineage>
</organism>
<feature type="transmembrane region" description="Helical" evidence="7">
    <location>
        <begin position="88"/>
        <end position="110"/>
    </location>
</feature>
<feature type="transmembrane region" description="Helical" evidence="7">
    <location>
        <begin position="479"/>
        <end position="499"/>
    </location>
</feature>
<evidence type="ECO:0000313" key="10">
    <source>
        <dbReference type="Proteomes" id="UP000240527"/>
    </source>
</evidence>
<feature type="transmembrane region" description="Helical" evidence="7">
    <location>
        <begin position="122"/>
        <end position="143"/>
    </location>
</feature>
<evidence type="ECO:0000259" key="8">
    <source>
        <dbReference type="Pfam" id="PF03600"/>
    </source>
</evidence>
<feature type="region of interest" description="Disordered" evidence="6">
    <location>
        <begin position="1"/>
        <end position="31"/>
    </location>
</feature>
<dbReference type="InterPro" id="IPR003474">
    <property type="entry name" value="Glcn_transporter"/>
</dbReference>
<feature type="transmembrane region" description="Helical" evidence="7">
    <location>
        <begin position="62"/>
        <end position="81"/>
    </location>
</feature>
<feature type="transmembrane region" description="Helical" evidence="7">
    <location>
        <begin position="196"/>
        <end position="217"/>
    </location>
</feature>
<name>A0ABM6TIS4_9CAUL</name>
<evidence type="ECO:0000256" key="2">
    <source>
        <dbReference type="ARBA" id="ARBA00022448"/>
    </source>
</evidence>
<dbReference type="PANTHER" id="PTHR30354:SF26">
    <property type="entry name" value="TRANSPORTER, PUTATIVE-RELATED"/>
    <property type="match status" value="1"/>
</dbReference>
<gene>
    <name evidence="9" type="ORF">B7G68_15315</name>
</gene>
<feature type="transmembrane region" description="Helical" evidence="7">
    <location>
        <begin position="446"/>
        <end position="467"/>
    </location>
</feature>
<feature type="transmembrane region" description="Helical" evidence="7">
    <location>
        <begin position="299"/>
        <end position="317"/>
    </location>
</feature>
<protein>
    <submittedName>
        <fullName evidence="9">Citrate transporter</fullName>
    </submittedName>
</protein>
<reference evidence="9 10" key="1">
    <citation type="journal article" date="2015" name="Biotechnol. Bioeng.">
        <title>Genome sequence and phenotypic characterization of Caulobacter segnis.</title>
        <authorList>
            <person name="Patel S."/>
            <person name="Fletcher B."/>
            <person name="Scott D.C."/>
            <person name="Ely B."/>
        </authorList>
    </citation>
    <scope>NUCLEOTIDE SEQUENCE [LARGE SCALE GENOMIC DNA]</scope>
    <source>
        <strain evidence="9 10">TK0059</strain>
    </source>
</reference>
<evidence type="ECO:0000256" key="5">
    <source>
        <dbReference type="ARBA" id="ARBA00023136"/>
    </source>
</evidence>
<dbReference type="Pfam" id="PF03600">
    <property type="entry name" value="CitMHS"/>
    <property type="match status" value="1"/>
</dbReference>
<dbReference type="Proteomes" id="UP000240527">
    <property type="component" value="Chromosome"/>
</dbReference>
<feature type="transmembrane region" description="Helical" evidence="7">
    <location>
        <begin position="237"/>
        <end position="259"/>
    </location>
</feature>
<feature type="domain" description="Citrate transporter-like" evidence="8">
    <location>
        <begin position="78"/>
        <end position="442"/>
    </location>
</feature>
<dbReference type="NCBIfam" id="TIGR00784">
    <property type="entry name" value="citMHS"/>
    <property type="match status" value="1"/>
</dbReference>
<comment type="subcellular location">
    <subcellularLocation>
        <location evidence="1">Membrane</location>
        <topology evidence="1">Multi-pass membrane protein</topology>
    </subcellularLocation>
</comment>
<evidence type="ECO:0000313" key="9">
    <source>
        <dbReference type="EMBL" id="AVQ03097.1"/>
    </source>
</evidence>
<keyword evidence="4 7" id="KW-1133">Transmembrane helix</keyword>
<feature type="transmembrane region" description="Helical" evidence="7">
    <location>
        <begin position="323"/>
        <end position="342"/>
    </location>
</feature>
<evidence type="ECO:0000256" key="4">
    <source>
        <dbReference type="ARBA" id="ARBA00022989"/>
    </source>
</evidence>
<evidence type="ECO:0000256" key="6">
    <source>
        <dbReference type="SAM" id="MobiDB-lite"/>
    </source>
</evidence>
<keyword evidence="2" id="KW-0813">Transport</keyword>
<evidence type="ECO:0000256" key="7">
    <source>
        <dbReference type="SAM" id="Phobius"/>
    </source>
</evidence>
<dbReference type="EMBL" id="CP027850">
    <property type="protein sequence ID" value="AVQ03097.1"/>
    <property type="molecule type" value="Genomic_DNA"/>
</dbReference>
<dbReference type="InterPro" id="IPR014738">
    <property type="entry name" value="Citrate_transporter"/>
</dbReference>
<evidence type="ECO:0000256" key="1">
    <source>
        <dbReference type="ARBA" id="ARBA00004141"/>
    </source>
</evidence>
<sequence length="502" mass="52202">MDQGIAVGPSRTADVAPDRASGATPSPAKSLRRPVALPRAFSADEIATVAAVHFGDDLLIDVLRQPAVLGLLMIVSFMTLIMTRRLSAITALILTPVVFGLLAGAGAGVGEMMVKGVTDLTPTALMLAFAVLYFGLMIDVGLFDPLVRLVLRTVGDDPVRVTVGTALLATIVSLDGDGATTALVTISAMLPIYRRLGLNPLILALMLGICASVTNLLPWGGPTARAASALGIDQSLLFLPMMPTMLAGLGFGVLVAYGLGLAERKRLGRLALRPLPLAETQADSPADPGEDLSARRPRLFVFNLALTIVLMVGLLSGLAPLPVLMMCAFAIALIVNYPALKLQRERIAAHADNVVNIVLLIFAAGAFTGILSGTGMVSAMASSLVAAIPPELGPYLAPITALIGMPLTFFMSNDAYYFGILPVIAETASHYGIPPEAIARAALTSLPIHALSPLIAAIYLVCGLLEVDVGALQRFALKWAVASSLVMIAAALASGAFLFRVG</sequence>
<keyword evidence="5 7" id="KW-0472">Membrane</keyword>
<feature type="transmembrane region" description="Helical" evidence="7">
    <location>
        <begin position="354"/>
        <end position="372"/>
    </location>
</feature>
<proteinExistence type="predicted"/>
<keyword evidence="3 7" id="KW-0812">Transmembrane</keyword>
<evidence type="ECO:0000256" key="3">
    <source>
        <dbReference type="ARBA" id="ARBA00022692"/>
    </source>
</evidence>
<feature type="transmembrane region" description="Helical" evidence="7">
    <location>
        <begin position="392"/>
        <end position="410"/>
    </location>
</feature>
<dbReference type="InterPro" id="IPR004680">
    <property type="entry name" value="Cit_transptr-like_dom"/>
</dbReference>
<dbReference type="PANTHER" id="PTHR30354">
    <property type="entry name" value="GNT FAMILY GLUCONATE TRANSPORTER"/>
    <property type="match status" value="1"/>
</dbReference>
<keyword evidence="10" id="KW-1185">Reference proteome</keyword>